<evidence type="ECO:0000313" key="3">
    <source>
        <dbReference type="Proteomes" id="UP000001194"/>
    </source>
</evidence>
<sequence>MFIIILSYSSLKGELEKHFQVCTNKTFGFKRQITNQERCEQFLRNARLREKRKRETGENTDGSPALKRFRQYAGPITIDNDLLPNIAPNEHHQISESTRPFERIPKFVSDNAGDPALRHCDIMVLADEEPGTDAQPHWYARVIGIFHVNVFTLDPTRQHHQMKLGGWMFYEFVGLSDSQPVVCLRIRLEFFDGSEDRVFGFLDPNQVTRAAHLMPAFSQGRTRELLGPSIAHNEKDEEEWLKYYVGMFADRDMMRHLGGGIGHKATYDSVPPTPAQDLAMEDDDQPGEDDNGAEDEDMEGVEVTGDIGSGEDDYESGEGSSCAGEEADYGYEDEEGSEVDEEMEGETEEVDEFSDDESDGSAEL</sequence>
<dbReference type="EMBL" id="DS547132">
    <property type="protein sequence ID" value="EDR02248.1"/>
    <property type="molecule type" value="Genomic_DNA"/>
</dbReference>
<feature type="compositionally biased region" description="Acidic residues" evidence="1">
    <location>
        <begin position="325"/>
        <end position="364"/>
    </location>
</feature>
<accession>B0DTC0</accession>
<dbReference type="HOGENOM" id="CLU_927700_0_0_1"/>
<evidence type="ECO:0000313" key="2">
    <source>
        <dbReference type="EMBL" id="EDR02248.1"/>
    </source>
</evidence>
<dbReference type="GeneID" id="6082769"/>
<keyword evidence="3" id="KW-1185">Reference proteome</keyword>
<protein>
    <submittedName>
        <fullName evidence="2">Predicted protein</fullName>
    </submittedName>
</protein>
<evidence type="ECO:0000256" key="1">
    <source>
        <dbReference type="SAM" id="MobiDB-lite"/>
    </source>
</evidence>
<feature type="region of interest" description="Disordered" evidence="1">
    <location>
        <begin position="265"/>
        <end position="364"/>
    </location>
</feature>
<dbReference type="KEGG" id="lbc:LACBIDRAFT_332608"/>
<dbReference type="AlphaFoldDB" id="B0DTC0"/>
<dbReference type="RefSeq" id="XP_001887193.1">
    <property type="nucleotide sequence ID" value="XM_001887158.1"/>
</dbReference>
<name>B0DTC0_LACBS</name>
<organism evidence="3">
    <name type="scientific">Laccaria bicolor (strain S238N-H82 / ATCC MYA-4686)</name>
    <name type="common">Bicoloured deceiver</name>
    <name type="synonym">Laccaria laccata var. bicolor</name>
    <dbReference type="NCBI Taxonomy" id="486041"/>
    <lineage>
        <taxon>Eukaryota</taxon>
        <taxon>Fungi</taxon>
        <taxon>Dikarya</taxon>
        <taxon>Basidiomycota</taxon>
        <taxon>Agaricomycotina</taxon>
        <taxon>Agaricomycetes</taxon>
        <taxon>Agaricomycetidae</taxon>
        <taxon>Agaricales</taxon>
        <taxon>Agaricineae</taxon>
        <taxon>Hydnangiaceae</taxon>
        <taxon>Laccaria</taxon>
    </lineage>
</organism>
<dbReference type="InParanoid" id="B0DTC0"/>
<dbReference type="Proteomes" id="UP000001194">
    <property type="component" value="Unassembled WGS sequence"/>
</dbReference>
<gene>
    <name evidence="2" type="ORF">LACBIDRAFT_332608</name>
</gene>
<proteinExistence type="predicted"/>
<reference evidence="2 3" key="1">
    <citation type="journal article" date="2008" name="Nature">
        <title>The genome of Laccaria bicolor provides insights into mycorrhizal symbiosis.</title>
        <authorList>
            <person name="Martin F."/>
            <person name="Aerts A."/>
            <person name="Ahren D."/>
            <person name="Brun A."/>
            <person name="Danchin E.G.J."/>
            <person name="Duchaussoy F."/>
            <person name="Gibon J."/>
            <person name="Kohler A."/>
            <person name="Lindquist E."/>
            <person name="Pereda V."/>
            <person name="Salamov A."/>
            <person name="Shapiro H.J."/>
            <person name="Wuyts J."/>
            <person name="Blaudez D."/>
            <person name="Buee M."/>
            <person name="Brokstein P."/>
            <person name="Canbaeck B."/>
            <person name="Cohen D."/>
            <person name="Courty P.E."/>
            <person name="Coutinho P.M."/>
            <person name="Delaruelle C."/>
            <person name="Detter J.C."/>
            <person name="Deveau A."/>
            <person name="DiFazio S."/>
            <person name="Duplessis S."/>
            <person name="Fraissinet-Tachet L."/>
            <person name="Lucic E."/>
            <person name="Frey-Klett P."/>
            <person name="Fourrey C."/>
            <person name="Feussner I."/>
            <person name="Gay G."/>
            <person name="Grimwood J."/>
            <person name="Hoegger P.J."/>
            <person name="Jain P."/>
            <person name="Kilaru S."/>
            <person name="Labbe J."/>
            <person name="Lin Y.C."/>
            <person name="Legue V."/>
            <person name="Le Tacon F."/>
            <person name="Marmeisse R."/>
            <person name="Melayah D."/>
            <person name="Montanini B."/>
            <person name="Muratet M."/>
            <person name="Nehls U."/>
            <person name="Niculita-Hirzel H."/>
            <person name="Oudot-Le Secq M.P."/>
            <person name="Peter M."/>
            <person name="Quesneville H."/>
            <person name="Rajashekar B."/>
            <person name="Reich M."/>
            <person name="Rouhier N."/>
            <person name="Schmutz J."/>
            <person name="Yin T."/>
            <person name="Chalot M."/>
            <person name="Henrissat B."/>
            <person name="Kuees U."/>
            <person name="Lucas S."/>
            <person name="Van de Peer Y."/>
            <person name="Podila G.K."/>
            <person name="Polle A."/>
            <person name="Pukkila P.J."/>
            <person name="Richardson P.M."/>
            <person name="Rouze P."/>
            <person name="Sanders I.R."/>
            <person name="Stajich J.E."/>
            <person name="Tunlid A."/>
            <person name="Tuskan G."/>
            <person name="Grigoriev I.V."/>
        </authorList>
    </citation>
    <scope>NUCLEOTIDE SEQUENCE [LARGE SCALE GENOMIC DNA]</scope>
    <source>
        <strain evidence="3">S238N-H82 / ATCC MYA-4686</strain>
    </source>
</reference>
<dbReference type="OrthoDB" id="3183767at2759"/>
<feature type="compositionally biased region" description="Acidic residues" evidence="1">
    <location>
        <begin position="279"/>
        <end position="300"/>
    </location>
</feature>